<protein>
    <recommendedName>
        <fullName evidence="2">CCHC-type domain-containing protein</fullName>
    </recommendedName>
</protein>
<evidence type="ECO:0000259" key="2">
    <source>
        <dbReference type="PROSITE" id="PS50158"/>
    </source>
</evidence>
<dbReference type="AlphaFoldDB" id="A0AAN7GDW2"/>
<dbReference type="EMBL" id="JAXUIC010000001">
    <property type="protein sequence ID" value="KAK4607396.1"/>
    <property type="molecule type" value="Genomic_DNA"/>
</dbReference>
<dbReference type="SUPFAM" id="SSF57756">
    <property type="entry name" value="Retrovirus zinc finger-like domains"/>
    <property type="match status" value="1"/>
</dbReference>
<dbReference type="Pfam" id="PF22936">
    <property type="entry name" value="Pol_BBD"/>
    <property type="match status" value="1"/>
</dbReference>
<keyword evidence="1" id="KW-0862">Zinc</keyword>
<dbReference type="PROSITE" id="PS50158">
    <property type="entry name" value="ZF_CCHC"/>
    <property type="match status" value="1"/>
</dbReference>
<dbReference type="Pfam" id="PF14223">
    <property type="entry name" value="Retrotran_gag_2"/>
    <property type="match status" value="1"/>
</dbReference>
<dbReference type="InterPro" id="IPR001878">
    <property type="entry name" value="Znf_CCHC"/>
</dbReference>
<keyword evidence="4" id="KW-1185">Reference proteome</keyword>
<proteinExistence type="predicted"/>
<dbReference type="InterPro" id="IPR054722">
    <property type="entry name" value="PolX-like_BBD"/>
</dbReference>
<dbReference type="Proteomes" id="UP001324115">
    <property type="component" value="Unassembled WGS sequence"/>
</dbReference>
<sequence length="372" mass="43106">MSCDSFTKSSANSSGKTLSKSFAKPLVVRMMVSNAKFEVEKFDGMNNFGMWQCEVMDVLVQQELDITLEDKPERMSDKDWEKYSCGTILLCLAKNQKYFVMRETKAKELWKKLEDKYMTKSVENRLYLKKKLFRFQYHVVRIKLSCCSNSLLDNYDHIITTLLYGKDKIKFDDVSNVLTNYEYCKKDKQAQRDMTIEALIVNGMSNEKKLEKDECAYCHKKGHWKKDCPLLQNKDKNDSNANVAHDCDEDFDFALTSSLFVCHSNEWALDLACTFHMCLKKEWFYNLEELELGLVIMGNDQTRDILGKGKINLKLHDGTVHFLNEVRYVLDLKRNLISAGLLESKGFKVAMETGTLKVLHGALVVMMVTHQR</sequence>
<feature type="domain" description="CCHC-type" evidence="2">
    <location>
        <begin position="215"/>
        <end position="229"/>
    </location>
</feature>
<evidence type="ECO:0000313" key="3">
    <source>
        <dbReference type="EMBL" id="KAK4607396.1"/>
    </source>
</evidence>
<dbReference type="InterPro" id="IPR036875">
    <property type="entry name" value="Znf_CCHC_sf"/>
</dbReference>
<gene>
    <name evidence="3" type="ORF">RGQ29_001296</name>
</gene>
<keyword evidence="1" id="KW-0479">Metal-binding</keyword>
<dbReference type="GO" id="GO:0003676">
    <property type="term" value="F:nucleic acid binding"/>
    <property type="evidence" value="ECO:0007669"/>
    <property type="project" value="InterPro"/>
</dbReference>
<organism evidence="3 4">
    <name type="scientific">Quercus rubra</name>
    <name type="common">Northern red oak</name>
    <name type="synonym">Quercus borealis</name>
    <dbReference type="NCBI Taxonomy" id="3512"/>
    <lineage>
        <taxon>Eukaryota</taxon>
        <taxon>Viridiplantae</taxon>
        <taxon>Streptophyta</taxon>
        <taxon>Embryophyta</taxon>
        <taxon>Tracheophyta</taxon>
        <taxon>Spermatophyta</taxon>
        <taxon>Magnoliopsida</taxon>
        <taxon>eudicotyledons</taxon>
        <taxon>Gunneridae</taxon>
        <taxon>Pentapetalae</taxon>
        <taxon>rosids</taxon>
        <taxon>fabids</taxon>
        <taxon>Fagales</taxon>
        <taxon>Fagaceae</taxon>
        <taxon>Quercus</taxon>
    </lineage>
</organism>
<reference evidence="3 4" key="1">
    <citation type="journal article" date="2023" name="G3 (Bethesda)">
        <title>A haplotype-resolved chromosome-scale genome for Quercus rubra L. provides insights into the genetics of adaptive traits for red oak species.</title>
        <authorList>
            <person name="Kapoor B."/>
            <person name="Jenkins J."/>
            <person name="Schmutz J."/>
            <person name="Zhebentyayeva T."/>
            <person name="Kuelheim C."/>
            <person name="Coggeshall M."/>
            <person name="Heim C."/>
            <person name="Lasky J.R."/>
            <person name="Leites L."/>
            <person name="Islam-Faridi N."/>
            <person name="Romero-Severson J."/>
            <person name="DeLeo V.L."/>
            <person name="Lucas S.M."/>
            <person name="Lazic D."/>
            <person name="Gailing O."/>
            <person name="Carlson J."/>
            <person name="Staton M."/>
        </authorList>
    </citation>
    <scope>NUCLEOTIDE SEQUENCE [LARGE SCALE GENOMIC DNA]</scope>
    <source>
        <strain evidence="3">Pseudo-F2</strain>
    </source>
</reference>
<evidence type="ECO:0000256" key="1">
    <source>
        <dbReference type="PROSITE-ProRule" id="PRU00047"/>
    </source>
</evidence>
<dbReference type="GO" id="GO:0008270">
    <property type="term" value="F:zinc ion binding"/>
    <property type="evidence" value="ECO:0007669"/>
    <property type="project" value="UniProtKB-KW"/>
</dbReference>
<comment type="caution">
    <text evidence="3">The sequence shown here is derived from an EMBL/GenBank/DDBJ whole genome shotgun (WGS) entry which is preliminary data.</text>
</comment>
<name>A0AAN7GDW2_QUERU</name>
<dbReference type="Gene3D" id="4.10.60.10">
    <property type="entry name" value="Zinc finger, CCHC-type"/>
    <property type="match status" value="1"/>
</dbReference>
<evidence type="ECO:0000313" key="4">
    <source>
        <dbReference type="Proteomes" id="UP001324115"/>
    </source>
</evidence>
<keyword evidence="1" id="KW-0863">Zinc-finger</keyword>
<dbReference type="PANTHER" id="PTHR47592">
    <property type="entry name" value="PBF68 PROTEIN"/>
    <property type="match status" value="1"/>
</dbReference>
<accession>A0AAN7GDW2</accession>
<dbReference type="PANTHER" id="PTHR47592:SF27">
    <property type="entry name" value="OS08G0421700 PROTEIN"/>
    <property type="match status" value="1"/>
</dbReference>